<organism evidence="3 4">
    <name type="scientific">Gluconacetobacter sacchari DSM 12717</name>
    <dbReference type="NCBI Taxonomy" id="1307940"/>
    <lineage>
        <taxon>Bacteria</taxon>
        <taxon>Pseudomonadati</taxon>
        <taxon>Pseudomonadota</taxon>
        <taxon>Alphaproteobacteria</taxon>
        <taxon>Acetobacterales</taxon>
        <taxon>Acetobacteraceae</taxon>
        <taxon>Gluconacetobacter</taxon>
    </lineage>
</organism>
<dbReference type="Proteomes" id="UP001060895">
    <property type="component" value="Unassembled WGS sequence"/>
</dbReference>
<evidence type="ECO:0000313" key="3">
    <source>
        <dbReference type="EMBL" id="GBQ24144.1"/>
    </source>
</evidence>
<protein>
    <submittedName>
        <fullName evidence="3">Uncharacterized protein</fullName>
    </submittedName>
</protein>
<reference evidence="3" key="1">
    <citation type="submission" date="2013-04" db="EMBL/GenBank/DDBJ databases">
        <title>The genome sequencing project of 58 acetic acid bacteria.</title>
        <authorList>
            <person name="Okamoto-Kainuma A."/>
            <person name="Ishikawa M."/>
            <person name="Umino S."/>
            <person name="Koizumi Y."/>
            <person name="Shiwa Y."/>
            <person name="Yoshikawa H."/>
            <person name="Matsutani M."/>
            <person name="Matsushita K."/>
        </authorList>
    </citation>
    <scope>NUCLEOTIDE SEQUENCE</scope>
    <source>
        <strain evidence="3">DSM 12717</strain>
    </source>
</reference>
<sequence length="270" mass="29302">MNTNNNGTSNANTSRTMLDAAKAYGIAPEDPLWPIMAQWDSAVMTLAAQRDALEELGRRVGSEIKTSLDARTQYHKAEAAGLAAMAQQVQAETIRQIGEHVARAADEALTRRVRSFDRNTLAGSALAAVIIAASLFGIGHWRGYSSGFAIATTQGDARFDDSKRAHDAEIAALERNATDAARLFHDHPEEIAAWAPLIQLNRLAATSLPSNPLNICRYRTVFAFDQNPNQIGCWLPLRIPTQPDRPATMGIPGPVPSGAPSEMQYNENVQ</sequence>
<keyword evidence="2" id="KW-0472">Membrane</keyword>
<name>A0ABQ0P7A1_9PROT</name>
<comment type="caution">
    <text evidence="3">The sequence shown here is derived from an EMBL/GenBank/DDBJ whole genome shotgun (WGS) entry which is preliminary data.</text>
</comment>
<dbReference type="RefSeq" id="WP_246387325.1">
    <property type="nucleotide sequence ID" value="NZ_BAQP01000089.1"/>
</dbReference>
<accession>A0ABQ0P7A1</accession>
<evidence type="ECO:0000256" key="1">
    <source>
        <dbReference type="SAM" id="MobiDB-lite"/>
    </source>
</evidence>
<dbReference type="EMBL" id="BAQP01000089">
    <property type="protein sequence ID" value="GBQ24144.1"/>
    <property type="molecule type" value="Genomic_DNA"/>
</dbReference>
<evidence type="ECO:0000313" key="4">
    <source>
        <dbReference type="Proteomes" id="UP001060895"/>
    </source>
</evidence>
<gene>
    <name evidence="3" type="ORF">AA12717_1705</name>
</gene>
<keyword evidence="2" id="KW-1133">Transmembrane helix</keyword>
<feature type="region of interest" description="Disordered" evidence="1">
    <location>
        <begin position="246"/>
        <end position="270"/>
    </location>
</feature>
<feature type="transmembrane region" description="Helical" evidence="2">
    <location>
        <begin position="121"/>
        <end position="141"/>
    </location>
</feature>
<keyword evidence="4" id="KW-1185">Reference proteome</keyword>
<proteinExistence type="predicted"/>
<evidence type="ECO:0000256" key="2">
    <source>
        <dbReference type="SAM" id="Phobius"/>
    </source>
</evidence>
<keyword evidence="2" id="KW-0812">Transmembrane</keyword>